<reference evidence="10 11" key="1">
    <citation type="journal article" date="2018" name="Elife">
        <title>Discovery and characterization of a prevalent human gut bacterial enzyme sufficient for the inactivation of a family of plant toxins.</title>
        <authorList>
            <person name="Koppel N."/>
            <person name="Bisanz J.E."/>
            <person name="Pandelia M.E."/>
            <person name="Turnbaugh P.J."/>
            <person name="Balskus E.P."/>
        </authorList>
    </citation>
    <scope>NUCLEOTIDE SEQUENCE [LARGE SCALE GENOMIC DNA]</scope>
    <source>
        <strain evidence="10 11">OB21 GAM 11</strain>
    </source>
</reference>
<dbReference type="PRINTS" id="PR00344">
    <property type="entry name" value="BCTRLSENSOR"/>
</dbReference>
<keyword evidence="6" id="KW-0418">Kinase</keyword>
<dbReference type="InterPro" id="IPR003594">
    <property type="entry name" value="HATPase_dom"/>
</dbReference>
<dbReference type="GO" id="GO:0005886">
    <property type="term" value="C:plasma membrane"/>
    <property type="evidence" value="ECO:0007669"/>
    <property type="project" value="UniProtKB-SubCell"/>
</dbReference>
<evidence type="ECO:0000313" key="10">
    <source>
        <dbReference type="EMBL" id="RDC42307.1"/>
    </source>
</evidence>
<comment type="caution">
    <text evidence="10">The sequence shown here is derived from an EMBL/GenBank/DDBJ whole genome shotgun (WGS) entry which is preliminary data.</text>
</comment>
<dbReference type="EC" id="2.7.13.3" evidence="3"/>
<dbReference type="PANTHER" id="PTHR43711:SF26">
    <property type="entry name" value="SENSOR HISTIDINE KINASE RCSC"/>
    <property type="match status" value="1"/>
</dbReference>
<dbReference type="Gene3D" id="1.10.287.130">
    <property type="match status" value="1"/>
</dbReference>
<keyword evidence="4" id="KW-0597">Phosphoprotein</keyword>
<evidence type="ECO:0000256" key="1">
    <source>
        <dbReference type="ARBA" id="ARBA00000085"/>
    </source>
</evidence>
<dbReference type="SMART" id="SM00387">
    <property type="entry name" value="HATPase_c"/>
    <property type="match status" value="1"/>
</dbReference>
<evidence type="ECO:0000256" key="6">
    <source>
        <dbReference type="ARBA" id="ARBA00022777"/>
    </source>
</evidence>
<dbReference type="PANTHER" id="PTHR43711">
    <property type="entry name" value="TWO-COMPONENT HISTIDINE KINASE"/>
    <property type="match status" value="1"/>
</dbReference>
<proteinExistence type="predicted"/>
<evidence type="ECO:0000256" key="4">
    <source>
        <dbReference type="ARBA" id="ARBA00022553"/>
    </source>
</evidence>
<comment type="catalytic activity">
    <reaction evidence="1">
        <text>ATP + protein L-histidine = ADP + protein N-phospho-L-histidine.</text>
        <dbReference type="EC" id="2.7.13.3"/>
    </reaction>
</comment>
<dbReference type="Pfam" id="PF00512">
    <property type="entry name" value="HisKA"/>
    <property type="match status" value="1"/>
</dbReference>
<dbReference type="AlphaFoldDB" id="A0A369NVQ9"/>
<evidence type="ECO:0000256" key="7">
    <source>
        <dbReference type="ARBA" id="ARBA00023012"/>
    </source>
</evidence>
<dbReference type="Gene3D" id="3.30.565.10">
    <property type="entry name" value="Histidine kinase-like ATPase, C-terminal domain"/>
    <property type="match status" value="1"/>
</dbReference>
<dbReference type="EMBL" id="PPUT01000030">
    <property type="protein sequence ID" value="RDC42307.1"/>
    <property type="molecule type" value="Genomic_DNA"/>
</dbReference>
<feature type="region of interest" description="Disordered" evidence="8">
    <location>
        <begin position="254"/>
        <end position="275"/>
    </location>
</feature>
<comment type="subcellular location">
    <subcellularLocation>
        <location evidence="2">Cell membrane</location>
    </subcellularLocation>
</comment>
<dbReference type="RefSeq" id="WP_114549576.1">
    <property type="nucleotide sequence ID" value="NZ_PPUT01000030.1"/>
</dbReference>
<dbReference type="SMART" id="SM00388">
    <property type="entry name" value="HisKA"/>
    <property type="match status" value="1"/>
</dbReference>
<dbReference type="Pfam" id="PF02518">
    <property type="entry name" value="HATPase_c"/>
    <property type="match status" value="1"/>
</dbReference>
<evidence type="ECO:0000256" key="3">
    <source>
        <dbReference type="ARBA" id="ARBA00012438"/>
    </source>
</evidence>
<dbReference type="InterPro" id="IPR003661">
    <property type="entry name" value="HisK_dim/P_dom"/>
</dbReference>
<feature type="domain" description="Histidine kinase" evidence="9">
    <location>
        <begin position="50"/>
        <end position="269"/>
    </location>
</feature>
<dbReference type="CDD" id="cd00082">
    <property type="entry name" value="HisKA"/>
    <property type="match status" value="1"/>
</dbReference>
<keyword evidence="7" id="KW-0902">Two-component regulatory system</keyword>
<evidence type="ECO:0000256" key="5">
    <source>
        <dbReference type="ARBA" id="ARBA00022679"/>
    </source>
</evidence>
<sequence length="275" mass="29674">MLTIAFFSIMLAVTIVLVRWALKKWVIDPADETNARLEEDNAAKTDFLTLVSHELKTPLSSIIAFADIWQSSEKERPPDEQYLVEEVRDNSKVLLGMVNNIIDMARVESGKYKTSAEEVDIVDIMNAVKATADPLAIKKGISLWFEAMTGIPIVLTDWEAARKILTNLVGNALKFTDAGGSVTVSAKTDDSGTLTVEVSDTGCGIAQEDLALIFDRFGQASSTHPEGEQGSGLGLSLSRQLAAMIGATLEVTSQPGEGSTFSLRFPVSANAPHKD</sequence>
<evidence type="ECO:0000313" key="11">
    <source>
        <dbReference type="Proteomes" id="UP000253805"/>
    </source>
</evidence>
<dbReference type="InterPro" id="IPR004358">
    <property type="entry name" value="Sig_transdc_His_kin-like_C"/>
</dbReference>
<dbReference type="Proteomes" id="UP000253805">
    <property type="component" value="Unassembled WGS sequence"/>
</dbReference>
<evidence type="ECO:0000256" key="2">
    <source>
        <dbReference type="ARBA" id="ARBA00004236"/>
    </source>
</evidence>
<dbReference type="InterPro" id="IPR036097">
    <property type="entry name" value="HisK_dim/P_sf"/>
</dbReference>
<dbReference type="PROSITE" id="PS50109">
    <property type="entry name" value="HIS_KIN"/>
    <property type="match status" value="1"/>
</dbReference>
<name>A0A369NVQ9_9ACTN</name>
<organism evidence="10 11">
    <name type="scientific">Adlercreutzia equolifaciens subsp. celatus</name>
    <dbReference type="NCBI Taxonomy" id="394340"/>
    <lineage>
        <taxon>Bacteria</taxon>
        <taxon>Bacillati</taxon>
        <taxon>Actinomycetota</taxon>
        <taxon>Coriobacteriia</taxon>
        <taxon>Eggerthellales</taxon>
        <taxon>Eggerthellaceae</taxon>
        <taxon>Adlercreutzia</taxon>
    </lineage>
</organism>
<keyword evidence="5" id="KW-0808">Transferase</keyword>
<dbReference type="SUPFAM" id="SSF55874">
    <property type="entry name" value="ATPase domain of HSP90 chaperone/DNA topoisomerase II/histidine kinase"/>
    <property type="match status" value="1"/>
</dbReference>
<dbReference type="GO" id="GO:0000155">
    <property type="term" value="F:phosphorelay sensor kinase activity"/>
    <property type="evidence" value="ECO:0007669"/>
    <property type="project" value="InterPro"/>
</dbReference>
<dbReference type="InterPro" id="IPR005467">
    <property type="entry name" value="His_kinase_dom"/>
</dbReference>
<dbReference type="InterPro" id="IPR050736">
    <property type="entry name" value="Sensor_HK_Regulatory"/>
</dbReference>
<gene>
    <name evidence="10" type="ORF">C1850_09940</name>
</gene>
<evidence type="ECO:0000256" key="8">
    <source>
        <dbReference type="SAM" id="MobiDB-lite"/>
    </source>
</evidence>
<evidence type="ECO:0000259" key="9">
    <source>
        <dbReference type="PROSITE" id="PS50109"/>
    </source>
</evidence>
<protein>
    <recommendedName>
        <fullName evidence="3">histidine kinase</fullName>
        <ecNumber evidence="3">2.7.13.3</ecNumber>
    </recommendedName>
</protein>
<accession>A0A369NVQ9</accession>
<dbReference type="CDD" id="cd16922">
    <property type="entry name" value="HATPase_EvgS-ArcB-TorS-like"/>
    <property type="match status" value="1"/>
</dbReference>
<dbReference type="SUPFAM" id="SSF47384">
    <property type="entry name" value="Homodimeric domain of signal transducing histidine kinase"/>
    <property type="match status" value="1"/>
</dbReference>
<dbReference type="InterPro" id="IPR036890">
    <property type="entry name" value="HATPase_C_sf"/>
</dbReference>